<dbReference type="PANTHER" id="PTHR28110">
    <property type="entry name" value="TRANSMEMBRANE PROTEIN"/>
    <property type="match status" value="1"/>
</dbReference>
<dbReference type="OrthoDB" id="4347at2759"/>
<dbReference type="InterPro" id="IPR055323">
    <property type="entry name" value="C57A10.07/YOR238W"/>
</dbReference>
<dbReference type="HOGENOM" id="CLU_048479_1_1_1"/>
<sequence length="267" mass="30516">MSSPPKNLIIVCCHAIYTTGPTHGLSEKEWLIAPFQTGETPTFIAHIQKGLALLSSDPDSLLIFSGGYTRSEVKLSEARSYLNLCVENGFWGGEGEGRVVLEERALDSFQNLWFSMLEFRRRTGAWPGMVRVVSMGFKERRFLELHRRAVRWPGERMRFVGVDPGYMDDGSAEFDRERMERVRRGEMERGYAPWVVDEFGLGEVLRGKRRVRDAWGMGEGWFLDDKEGVRMGIKSVVVEFEDGSIGEMLDKNEKLPWEMKVNLVPAK</sequence>
<dbReference type="Proteomes" id="UP000016922">
    <property type="component" value="Unassembled WGS sequence"/>
</dbReference>
<evidence type="ECO:0000313" key="1">
    <source>
        <dbReference type="EMBL" id="EPE28584.1"/>
    </source>
</evidence>
<gene>
    <name evidence="1" type="ORF">GLAREA_09705</name>
</gene>
<dbReference type="PANTHER" id="PTHR28110:SF1">
    <property type="entry name" value="TRANSMEMBRANE PROTEIN"/>
    <property type="match status" value="1"/>
</dbReference>
<keyword evidence="2" id="KW-1185">Reference proteome</keyword>
<reference evidence="1 2" key="1">
    <citation type="journal article" date="2013" name="BMC Genomics">
        <title>Genomics-driven discovery of the pneumocandin biosynthetic gene cluster in the fungus Glarea lozoyensis.</title>
        <authorList>
            <person name="Chen L."/>
            <person name="Yue Q."/>
            <person name="Zhang X."/>
            <person name="Xiang M."/>
            <person name="Wang C."/>
            <person name="Li S."/>
            <person name="Che Y."/>
            <person name="Ortiz-Lopez F.J."/>
            <person name="Bills G.F."/>
            <person name="Liu X."/>
            <person name="An Z."/>
        </authorList>
    </citation>
    <scope>NUCLEOTIDE SEQUENCE [LARGE SCALE GENOMIC DNA]</scope>
    <source>
        <strain evidence="2">ATCC 20868 / MF5171</strain>
    </source>
</reference>
<dbReference type="AlphaFoldDB" id="S3CU87"/>
<dbReference type="GeneID" id="19468752"/>
<proteinExistence type="predicted"/>
<evidence type="ECO:0000313" key="2">
    <source>
        <dbReference type="Proteomes" id="UP000016922"/>
    </source>
</evidence>
<dbReference type="EMBL" id="KE145368">
    <property type="protein sequence ID" value="EPE28584.1"/>
    <property type="molecule type" value="Genomic_DNA"/>
</dbReference>
<accession>S3CU87</accession>
<dbReference type="RefSeq" id="XP_008084492.1">
    <property type="nucleotide sequence ID" value="XM_008086301.1"/>
</dbReference>
<name>S3CU87_GLAL2</name>
<protein>
    <recommendedName>
        <fullName evidence="3">DUF218 domain-containing protein</fullName>
    </recommendedName>
</protein>
<organism evidence="1 2">
    <name type="scientific">Glarea lozoyensis (strain ATCC 20868 / MF5171)</name>
    <dbReference type="NCBI Taxonomy" id="1116229"/>
    <lineage>
        <taxon>Eukaryota</taxon>
        <taxon>Fungi</taxon>
        <taxon>Dikarya</taxon>
        <taxon>Ascomycota</taxon>
        <taxon>Pezizomycotina</taxon>
        <taxon>Leotiomycetes</taxon>
        <taxon>Helotiales</taxon>
        <taxon>Helotiaceae</taxon>
        <taxon>Glarea</taxon>
    </lineage>
</organism>
<dbReference type="eggNOG" id="KOG4533">
    <property type="taxonomic scope" value="Eukaryota"/>
</dbReference>
<dbReference type="OMA" id="VCCHAIF"/>
<dbReference type="GO" id="GO:0005737">
    <property type="term" value="C:cytoplasm"/>
    <property type="evidence" value="ECO:0007669"/>
    <property type="project" value="TreeGrafter"/>
</dbReference>
<dbReference type="KEGG" id="glz:GLAREA_09705"/>
<evidence type="ECO:0008006" key="3">
    <source>
        <dbReference type="Google" id="ProtNLM"/>
    </source>
</evidence>